<evidence type="ECO:0000313" key="2">
    <source>
        <dbReference type="EMBL" id="KAF2751031.1"/>
    </source>
</evidence>
<evidence type="ECO:0000313" key="3">
    <source>
        <dbReference type="Proteomes" id="UP000799440"/>
    </source>
</evidence>
<reference evidence="2" key="1">
    <citation type="journal article" date="2020" name="Stud. Mycol.">
        <title>101 Dothideomycetes genomes: a test case for predicting lifestyles and emergence of pathogens.</title>
        <authorList>
            <person name="Haridas S."/>
            <person name="Albert R."/>
            <person name="Binder M."/>
            <person name="Bloem J."/>
            <person name="Labutti K."/>
            <person name="Salamov A."/>
            <person name="Andreopoulos B."/>
            <person name="Baker S."/>
            <person name="Barry K."/>
            <person name="Bills G."/>
            <person name="Bluhm B."/>
            <person name="Cannon C."/>
            <person name="Castanera R."/>
            <person name="Culley D."/>
            <person name="Daum C."/>
            <person name="Ezra D."/>
            <person name="Gonzalez J."/>
            <person name="Henrissat B."/>
            <person name="Kuo A."/>
            <person name="Liang C."/>
            <person name="Lipzen A."/>
            <person name="Lutzoni F."/>
            <person name="Magnuson J."/>
            <person name="Mondo S."/>
            <person name="Nolan M."/>
            <person name="Ohm R."/>
            <person name="Pangilinan J."/>
            <person name="Park H.-J."/>
            <person name="Ramirez L."/>
            <person name="Alfaro M."/>
            <person name="Sun H."/>
            <person name="Tritt A."/>
            <person name="Yoshinaga Y."/>
            <person name="Zwiers L.-H."/>
            <person name="Turgeon B."/>
            <person name="Goodwin S."/>
            <person name="Spatafora J."/>
            <person name="Crous P."/>
            <person name="Grigoriev I."/>
        </authorList>
    </citation>
    <scope>NUCLEOTIDE SEQUENCE</scope>
    <source>
        <strain evidence="2">CBS 119925</strain>
    </source>
</reference>
<feature type="transmembrane region" description="Helical" evidence="1">
    <location>
        <begin position="38"/>
        <end position="57"/>
    </location>
</feature>
<gene>
    <name evidence="2" type="ORF">M011DRAFT_191061</name>
</gene>
<protein>
    <submittedName>
        <fullName evidence="2">Uncharacterized protein</fullName>
    </submittedName>
</protein>
<proteinExistence type="predicted"/>
<name>A0A6A6VP63_9PLEO</name>
<dbReference type="AlphaFoldDB" id="A0A6A6VP63"/>
<dbReference type="EMBL" id="MU006563">
    <property type="protein sequence ID" value="KAF2751031.1"/>
    <property type="molecule type" value="Genomic_DNA"/>
</dbReference>
<keyword evidence="1" id="KW-0812">Transmembrane</keyword>
<keyword evidence="3" id="KW-1185">Reference proteome</keyword>
<dbReference type="Proteomes" id="UP000799440">
    <property type="component" value="Unassembled WGS sequence"/>
</dbReference>
<keyword evidence="1" id="KW-1133">Transmembrane helix</keyword>
<evidence type="ECO:0000256" key="1">
    <source>
        <dbReference type="SAM" id="Phobius"/>
    </source>
</evidence>
<sequence length="99" mass="10856">MNAATSTAAAWIGESRAVHIAKISAALCTILYRITGRYLMRMLVTYAILMLSMLLYLKYLEQNSSFGFIVAAGQLLEACKAQSRCHGACKAQSLLSFML</sequence>
<accession>A0A6A6VP63</accession>
<organism evidence="2 3">
    <name type="scientific">Sporormia fimetaria CBS 119925</name>
    <dbReference type="NCBI Taxonomy" id="1340428"/>
    <lineage>
        <taxon>Eukaryota</taxon>
        <taxon>Fungi</taxon>
        <taxon>Dikarya</taxon>
        <taxon>Ascomycota</taxon>
        <taxon>Pezizomycotina</taxon>
        <taxon>Dothideomycetes</taxon>
        <taxon>Pleosporomycetidae</taxon>
        <taxon>Pleosporales</taxon>
        <taxon>Sporormiaceae</taxon>
        <taxon>Sporormia</taxon>
    </lineage>
</organism>
<keyword evidence="1" id="KW-0472">Membrane</keyword>